<keyword evidence="2" id="KW-1185">Reference proteome</keyword>
<dbReference type="Proteomes" id="UP001143910">
    <property type="component" value="Unassembled WGS sequence"/>
</dbReference>
<evidence type="ECO:0000313" key="2">
    <source>
        <dbReference type="Proteomes" id="UP001143910"/>
    </source>
</evidence>
<dbReference type="EMBL" id="JANJQO010000901">
    <property type="protein sequence ID" value="KAJ2973911.1"/>
    <property type="molecule type" value="Genomic_DNA"/>
</dbReference>
<protein>
    <submittedName>
        <fullName evidence="1">Uncharacterized protein</fullName>
    </submittedName>
</protein>
<name>A0ACC1N5L8_9HYPO</name>
<gene>
    <name evidence="1" type="ORF">NQ176_g6334</name>
</gene>
<evidence type="ECO:0000313" key="1">
    <source>
        <dbReference type="EMBL" id="KAJ2973911.1"/>
    </source>
</evidence>
<organism evidence="1 2">
    <name type="scientific">Zarea fungicola</name>
    <dbReference type="NCBI Taxonomy" id="93591"/>
    <lineage>
        <taxon>Eukaryota</taxon>
        <taxon>Fungi</taxon>
        <taxon>Dikarya</taxon>
        <taxon>Ascomycota</taxon>
        <taxon>Pezizomycotina</taxon>
        <taxon>Sordariomycetes</taxon>
        <taxon>Hypocreomycetidae</taxon>
        <taxon>Hypocreales</taxon>
        <taxon>Cordycipitaceae</taxon>
        <taxon>Zarea</taxon>
    </lineage>
</organism>
<accession>A0ACC1N5L8</accession>
<sequence length="305" mass="33808">MLCLSTMGYAKTGCLQLLQVFAAFAKIRNLCKVDVPAGHYFSLHQGRAAVRSDILQIVRLHLKEFCDCPESHISRHGRENEYDFNNRRYNEFTANRDSAADRFTTMVYAQWICAKPGLLSVDSTYVDSSAAIQAIGQKWKFCSRDIHGTTHVSIYSSQQPSSNTLGFVSSGWKQPVVALRVAVTKVQRAKRLKQTKLMSDLAKELSNAGHMNWDPLNSPETLLLEIESGILIRDVQEDIALQMRDPPDGKNAVMQLNMAEGKSSVTVPIVAAHLADGSRLGRVIVAKPRGLPSVDSATETRAHPR</sequence>
<reference evidence="1" key="1">
    <citation type="submission" date="2022-08" db="EMBL/GenBank/DDBJ databases">
        <title>Genome Sequence of Lecanicillium fungicola.</title>
        <authorList>
            <person name="Buettner E."/>
        </authorList>
    </citation>
    <scope>NUCLEOTIDE SEQUENCE</scope>
    <source>
        <strain evidence="1">Babe33</strain>
    </source>
</reference>
<proteinExistence type="predicted"/>
<comment type="caution">
    <text evidence="1">The sequence shown here is derived from an EMBL/GenBank/DDBJ whole genome shotgun (WGS) entry which is preliminary data.</text>
</comment>